<dbReference type="OMA" id="QDCTNDE"/>
<dbReference type="AlphaFoldDB" id="A0A0E0MNE3"/>
<feature type="compositionally biased region" description="Basic and acidic residues" evidence="1">
    <location>
        <begin position="225"/>
        <end position="238"/>
    </location>
</feature>
<dbReference type="STRING" id="4537.A0A0E0MNE3"/>
<reference evidence="3" key="2">
    <citation type="submission" date="2018-05" db="EMBL/GenBank/DDBJ databases">
        <title>OpunRS2 (Oryza punctata Reference Sequence Version 2).</title>
        <authorList>
            <person name="Zhang J."/>
            <person name="Kudrna D."/>
            <person name="Lee S."/>
            <person name="Talag J."/>
            <person name="Welchert J."/>
            <person name="Wing R.A."/>
        </authorList>
    </citation>
    <scope>NUCLEOTIDE SEQUENCE [LARGE SCALE GENOMIC DNA]</scope>
</reference>
<keyword evidence="4" id="KW-1185">Reference proteome</keyword>
<protein>
    <submittedName>
        <fullName evidence="3">Uncharacterized protein</fullName>
    </submittedName>
</protein>
<sequence length="524" mass="56342">MGSGGGGGSSAAGRRGGGGSGDLGVAREVREEEERGGGGGGMRKARVCVRAPHGAGALLVVGGAIVGAAVFAWCRRRSDGGEGERKKGAKNHGEHPAKEEEALDGGVVEGEQDDAQRLHQIYQNLSRDNVEVGVNGSHGKATDELYQIQKDDEIVANGDKIVLSESVTEAVEKYDHNSVKDYAEIAADGMVNEAVETYDHNSERECAKITAHVMDTENVTEDDDNSGKNDAENERIDNEGEENSAESTLSLSSPDIALEEHDNHNCVDQDTASTETTQTTEKVMHQEQVSEEVNMAETAEVKPAEETETTPMVETEVKLEEETETTPFAETTEVKPAEETGTSTMAETGQVKPAEETETTSMGETVELKLAEETETASMAETAEVKLAEETETIPMAETAEVKLAEEKVMKKNQFEQEEEKSKEEPVKLVSSLAYSSVPSLLKRTVKKGLVNPRWNETGMKLEQDCTNGELNEHGLTKGRAAAMGGAVLTMARRPDSMAILALIFAVTITITIVVRLYVPLQAT</sequence>
<feature type="region of interest" description="Disordered" evidence="1">
    <location>
        <begin position="79"/>
        <end position="106"/>
    </location>
</feature>
<reference evidence="3" key="1">
    <citation type="submission" date="2015-04" db="UniProtKB">
        <authorList>
            <consortium name="EnsemblPlants"/>
        </authorList>
    </citation>
    <scope>IDENTIFICATION</scope>
</reference>
<feature type="region of interest" description="Disordered" evidence="1">
    <location>
        <begin position="212"/>
        <end position="250"/>
    </location>
</feature>
<keyword evidence="2" id="KW-1133">Transmembrane helix</keyword>
<dbReference type="HOGENOM" id="CLU_027030_0_0_1"/>
<feature type="transmembrane region" description="Helical" evidence="2">
    <location>
        <begin position="54"/>
        <end position="74"/>
    </location>
</feature>
<dbReference type="Proteomes" id="UP000026962">
    <property type="component" value="Chromosome 12"/>
</dbReference>
<accession>A0A0E0MNE3</accession>
<keyword evidence="2" id="KW-0812">Transmembrane</keyword>
<name>A0A0E0MNE3_ORYPU</name>
<dbReference type="EnsemblPlants" id="OPUNC12G13790.1">
    <property type="protein sequence ID" value="OPUNC12G13790.1"/>
    <property type="gene ID" value="OPUNC12G13790"/>
</dbReference>
<keyword evidence="2" id="KW-0472">Membrane</keyword>
<feature type="transmembrane region" description="Helical" evidence="2">
    <location>
        <begin position="499"/>
        <end position="519"/>
    </location>
</feature>
<feature type="compositionally biased region" description="Basic and acidic residues" evidence="1">
    <location>
        <begin position="79"/>
        <end position="100"/>
    </location>
</feature>
<feature type="compositionally biased region" description="Gly residues" evidence="1">
    <location>
        <begin position="1"/>
        <end position="22"/>
    </location>
</feature>
<dbReference type="PANTHER" id="PTHR15251:SF2">
    <property type="entry name" value="TESTIS-SPECIFIC BASIC PROTEIN Y 1-RELATED"/>
    <property type="match status" value="1"/>
</dbReference>
<feature type="compositionally biased region" description="Low complexity" evidence="1">
    <location>
        <begin position="268"/>
        <end position="281"/>
    </location>
</feature>
<evidence type="ECO:0000256" key="1">
    <source>
        <dbReference type="SAM" id="MobiDB-lite"/>
    </source>
</evidence>
<evidence type="ECO:0000256" key="2">
    <source>
        <dbReference type="SAM" id="Phobius"/>
    </source>
</evidence>
<evidence type="ECO:0000313" key="4">
    <source>
        <dbReference type="Proteomes" id="UP000026962"/>
    </source>
</evidence>
<feature type="compositionally biased region" description="Basic and acidic residues" evidence="1">
    <location>
        <begin position="25"/>
        <end position="36"/>
    </location>
</feature>
<organism evidence="3">
    <name type="scientific">Oryza punctata</name>
    <name type="common">Red rice</name>
    <dbReference type="NCBI Taxonomy" id="4537"/>
    <lineage>
        <taxon>Eukaryota</taxon>
        <taxon>Viridiplantae</taxon>
        <taxon>Streptophyta</taxon>
        <taxon>Embryophyta</taxon>
        <taxon>Tracheophyta</taxon>
        <taxon>Spermatophyta</taxon>
        <taxon>Magnoliopsida</taxon>
        <taxon>Liliopsida</taxon>
        <taxon>Poales</taxon>
        <taxon>Poaceae</taxon>
        <taxon>BOP clade</taxon>
        <taxon>Oryzoideae</taxon>
        <taxon>Oryzeae</taxon>
        <taxon>Oryzinae</taxon>
        <taxon>Oryza</taxon>
    </lineage>
</organism>
<proteinExistence type="predicted"/>
<feature type="region of interest" description="Disordered" evidence="1">
    <location>
        <begin position="264"/>
        <end position="361"/>
    </location>
</feature>
<dbReference type="eggNOG" id="ENOG502R5XB">
    <property type="taxonomic scope" value="Eukaryota"/>
</dbReference>
<evidence type="ECO:0000313" key="3">
    <source>
        <dbReference type="EnsemblPlants" id="OPUNC12G13790.1"/>
    </source>
</evidence>
<dbReference type="Gramene" id="OPUNC12G13790.1">
    <property type="protein sequence ID" value="OPUNC12G13790.1"/>
    <property type="gene ID" value="OPUNC12G13790"/>
</dbReference>
<dbReference type="PANTHER" id="PTHR15251">
    <property type="entry name" value="TESTIS-SPECIFIC BASIC PROTEIN Y 1-RELATED"/>
    <property type="match status" value="1"/>
</dbReference>
<feature type="region of interest" description="Disordered" evidence="1">
    <location>
        <begin position="1"/>
        <end position="44"/>
    </location>
</feature>